<dbReference type="EMBL" id="DS017037">
    <property type="protein sequence ID" value="KMU91482.1"/>
    <property type="molecule type" value="Genomic_DNA"/>
</dbReference>
<proteinExistence type="predicted"/>
<dbReference type="Proteomes" id="UP000054563">
    <property type="component" value="Unassembled WGS sequence"/>
</dbReference>
<accession>A0A0J8S2S8</accession>
<dbReference type="VEuPathDB" id="FungiDB:CIHG_09234"/>
<evidence type="ECO:0000313" key="1">
    <source>
        <dbReference type="EMBL" id="KMU91482.1"/>
    </source>
</evidence>
<dbReference type="AlphaFoldDB" id="A0A0J8S2S8"/>
<protein>
    <submittedName>
        <fullName evidence="1">Uncharacterized protein</fullName>
    </submittedName>
</protein>
<organism evidence="1 2">
    <name type="scientific">Coccidioides immitis H538.4</name>
    <dbReference type="NCBI Taxonomy" id="396776"/>
    <lineage>
        <taxon>Eukaryota</taxon>
        <taxon>Fungi</taxon>
        <taxon>Dikarya</taxon>
        <taxon>Ascomycota</taxon>
        <taxon>Pezizomycotina</taxon>
        <taxon>Eurotiomycetes</taxon>
        <taxon>Eurotiomycetidae</taxon>
        <taxon>Onygenales</taxon>
        <taxon>Onygenaceae</taxon>
        <taxon>Coccidioides</taxon>
    </lineage>
</organism>
<name>A0A0J8S2S8_COCIT</name>
<sequence length="99" mass="11098">MLVSENEWLGCARKSESRRPPAPRLLEMLLRWPAVRRPYVREATLEFTGDVVVTDSLLVVPSLRLWAFVTGSEWNDWLLVLGSLSGGSAFGGVVHDDCR</sequence>
<evidence type="ECO:0000313" key="2">
    <source>
        <dbReference type="Proteomes" id="UP000054563"/>
    </source>
</evidence>
<gene>
    <name evidence="1" type="ORF">CIHG_09234</name>
</gene>
<reference evidence="2" key="1">
    <citation type="journal article" date="2010" name="Genome Res.">
        <title>Population genomic sequencing of Coccidioides fungi reveals recent hybridization and transposon control.</title>
        <authorList>
            <person name="Neafsey D.E."/>
            <person name="Barker B.M."/>
            <person name="Sharpton T.J."/>
            <person name="Stajich J.E."/>
            <person name="Park D.J."/>
            <person name="Whiston E."/>
            <person name="Hung C.-Y."/>
            <person name="McMahan C."/>
            <person name="White J."/>
            <person name="Sykes S."/>
            <person name="Heiman D."/>
            <person name="Young S."/>
            <person name="Zeng Q."/>
            <person name="Abouelleil A."/>
            <person name="Aftuck L."/>
            <person name="Bessette D."/>
            <person name="Brown A."/>
            <person name="FitzGerald M."/>
            <person name="Lui A."/>
            <person name="Macdonald J.P."/>
            <person name="Priest M."/>
            <person name="Orbach M.J."/>
            <person name="Galgiani J.N."/>
            <person name="Kirkland T.N."/>
            <person name="Cole G.T."/>
            <person name="Birren B.W."/>
            <person name="Henn M.R."/>
            <person name="Taylor J.W."/>
            <person name="Rounsley S.D."/>
        </authorList>
    </citation>
    <scope>NUCLEOTIDE SEQUENCE [LARGE SCALE GENOMIC DNA]</scope>
    <source>
        <strain evidence="2">H538.4</strain>
    </source>
</reference>